<feature type="domain" description="Glutaredoxin" evidence="3">
    <location>
        <begin position="60"/>
        <end position="122"/>
    </location>
</feature>
<dbReference type="EMBL" id="JAMWBK010000006">
    <property type="protein sequence ID" value="KAJ8904130.1"/>
    <property type="molecule type" value="Genomic_DNA"/>
</dbReference>
<evidence type="ECO:0000313" key="4">
    <source>
        <dbReference type="EMBL" id="KAJ8904130.1"/>
    </source>
</evidence>
<proteinExistence type="predicted"/>
<dbReference type="GO" id="GO:0015038">
    <property type="term" value="F:glutathione disulfide oxidoreductase activity"/>
    <property type="evidence" value="ECO:0007669"/>
    <property type="project" value="TreeGrafter"/>
</dbReference>
<dbReference type="Proteomes" id="UP001157974">
    <property type="component" value="Unassembled WGS sequence"/>
</dbReference>
<sequence>MAFLTSFVPRAVRTGLLGDGVCHRVVQSKATVGRFHVRMQSASTESEDKFVADALKSDKVVVFATTTCPYCAQVKDLFNSLNLPFKSYNLNTMDDGAYIRQSLLRSTSQRTVPNVFIGGEHVGGCDDTIAALESGNLQKLLSKVGLAI</sequence>
<evidence type="ECO:0000313" key="5">
    <source>
        <dbReference type="Proteomes" id="UP001157974"/>
    </source>
</evidence>
<dbReference type="InterPro" id="IPR002109">
    <property type="entry name" value="Glutaredoxin"/>
</dbReference>
<keyword evidence="2" id="KW-0676">Redox-active center</keyword>
<dbReference type="CDD" id="cd03419">
    <property type="entry name" value="GRX_GRXh_1_2_like"/>
    <property type="match status" value="1"/>
</dbReference>
<dbReference type="PANTHER" id="PTHR45694:SF18">
    <property type="entry name" value="GLUTAREDOXIN-1-RELATED"/>
    <property type="match status" value="1"/>
</dbReference>
<dbReference type="SUPFAM" id="SSF52833">
    <property type="entry name" value="Thioredoxin-like"/>
    <property type="match status" value="1"/>
</dbReference>
<dbReference type="GO" id="GO:0005737">
    <property type="term" value="C:cytoplasm"/>
    <property type="evidence" value="ECO:0007669"/>
    <property type="project" value="TreeGrafter"/>
</dbReference>
<comment type="caution">
    <text evidence="4">The sequence shown here is derived from an EMBL/GenBank/DDBJ whole genome shotgun (WGS) entry which is preliminary data.</text>
</comment>
<dbReference type="AlphaFoldDB" id="A0AAV8UNK5"/>
<gene>
    <name evidence="4" type="ORF">NDN08_000657</name>
</gene>
<dbReference type="PROSITE" id="PS51354">
    <property type="entry name" value="GLUTAREDOXIN_2"/>
    <property type="match status" value="1"/>
</dbReference>
<reference evidence="4 5" key="1">
    <citation type="journal article" date="2023" name="Nat. Commun.">
        <title>Origin of minicircular mitochondrial genomes in red algae.</title>
        <authorList>
            <person name="Lee Y."/>
            <person name="Cho C.H."/>
            <person name="Lee Y.M."/>
            <person name="Park S.I."/>
            <person name="Yang J.H."/>
            <person name="West J.A."/>
            <person name="Bhattacharya D."/>
            <person name="Yoon H.S."/>
        </authorList>
    </citation>
    <scope>NUCLEOTIDE SEQUENCE [LARGE SCALE GENOMIC DNA]</scope>
    <source>
        <strain evidence="4 5">CCMP1338</strain>
        <tissue evidence="4">Whole cell</tissue>
    </source>
</reference>
<dbReference type="PANTHER" id="PTHR45694">
    <property type="entry name" value="GLUTAREDOXIN 2"/>
    <property type="match status" value="1"/>
</dbReference>
<dbReference type="InterPro" id="IPR036249">
    <property type="entry name" value="Thioredoxin-like_sf"/>
</dbReference>
<keyword evidence="1" id="KW-1015">Disulfide bond</keyword>
<dbReference type="PROSITE" id="PS00195">
    <property type="entry name" value="GLUTAREDOXIN_1"/>
    <property type="match status" value="1"/>
</dbReference>
<organism evidence="4 5">
    <name type="scientific">Rhodosorus marinus</name>
    <dbReference type="NCBI Taxonomy" id="101924"/>
    <lineage>
        <taxon>Eukaryota</taxon>
        <taxon>Rhodophyta</taxon>
        <taxon>Stylonematophyceae</taxon>
        <taxon>Stylonematales</taxon>
        <taxon>Stylonemataceae</taxon>
        <taxon>Rhodosorus</taxon>
    </lineage>
</organism>
<dbReference type="PRINTS" id="PR00160">
    <property type="entry name" value="GLUTAREDOXIN"/>
</dbReference>
<name>A0AAV8UNK5_9RHOD</name>
<dbReference type="Pfam" id="PF00462">
    <property type="entry name" value="Glutaredoxin"/>
    <property type="match status" value="1"/>
</dbReference>
<dbReference type="InterPro" id="IPR011767">
    <property type="entry name" value="GLR_AS"/>
</dbReference>
<evidence type="ECO:0000259" key="3">
    <source>
        <dbReference type="Pfam" id="PF00462"/>
    </source>
</evidence>
<evidence type="ECO:0000256" key="2">
    <source>
        <dbReference type="ARBA" id="ARBA00023284"/>
    </source>
</evidence>
<accession>A0AAV8UNK5</accession>
<dbReference type="GO" id="GO:0034599">
    <property type="term" value="P:cellular response to oxidative stress"/>
    <property type="evidence" value="ECO:0007669"/>
    <property type="project" value="TreeGrafter"/>
</dbReference>
<dbReference type="Gene3D" id="3.40.30.10">
    <property type="entry name" value="Glutaredoxin"/>
    <property type="match status" value="1"/>
</dbReference>
<keyword evidence="5" id="KW-1185">Reference proteome</keyword>
<protein>
    <recommendedName>
        <fullName evidence="3">Glutaredoxin domain-containing protein</fullName>
    </recommendedName>
</protein>
<dbReference type="InterPro" id="IPR014025">
    <property type="entry name" value="Glutaredoxin_subgr"/>
</dbReference>
<evidence type="ECO:0000256" key="1">
    <source>
        <dbReference type="ARBA" id="ARBA00023157"/>
    </source>
</evidence>